<feature type="region of interest" description="Disordered" evidence="1">
    <location>
        <begin position="26"/>
        <end position="60"/>
    </location>
</feature>
<protein>
    <submittedName>
        <fullName evidence="2">Uncharacterized protein</fullName>
    </submittedName>
</protein>
<accession>A0AAN9TE85</accession>
<gene>
    <name evidence="2" type="ORF">V9T40_004091</name>
</gene>
<organism evidence="2 3">
    <name type="scientific">Parthenolecanium corni</name>
    <dbReference type="NCBI Taxonomy" id="536013"/>
    <lineage>
        <taxon>Eukaryota</taxon>
        <taxon>Metazoa</taxon>
        <taxon>Ecdysozoa</taxon>
        <taxon>Arthropoda</taxon>
        <taxon>Hexapoda</taxon>
        <taxon>Insecta</taxon>
        <taxon>Pterygota</taxon>
        <taxon>Neoptera</taxon>
        <taxon>Paraneoptera</taxon>
        <taxon>Hemiptera</taxon>
        <taxon>Sternorrhyncha</taxon>
        <taxon>Coccoidea</taxon>
        <taxon>Coccidae</taxon>
        <taxon>Parthenolecanium</taxon>
    </lineage>
</organism>
<keyword evidence="3" id="KW-1185">Reference proteome</keyword>
<name>A0AAN9TE85_9HEMI</name>
<sequence length="90" mass="9968">MGESPKILIQLILDCRLYIKICEKTQQQQWLPSSSSSPDPQLLSADRGIPGPDVHRPLRPKRLDAGYSGLAACSPPEYAKKNGLLRMLPL</sequence>
<dbReference type="AlphaFoldDB" id="A0AAN9TE85"/>
<proteinExistence type="predicted"/>
<dbReference type="EMBL" id="JBBCAQ010000027">
    <property type="protein sequence ID" value="KAK7586215.1"/>
    <property type="molecule type" value="Genomic_DNA"/>
</dbReference>
<dbReference type="Proteomes" id="UP001367676">
    <property type="component" value="Unassembled WGS sequence"/>
</dbReference>
<evidence type="ECO:0000313" key="3">
    <source>
        <dbReference type="Proteomes" id="UP001367676"/>
    </source>
</evidence>
<evidence type="ECO:0000313" key="2">
    <source>
        <dbReference type="EMBL" id="KAK7586215.1"/>
    </source>
</evidence>
<comment type="caution">
    <text evidence="2">The sequence shown here is derived from an EMBL/GenBank/DDBJ whole genome shotgun (WGS) entry which is preliminary data.</text>
</comment>
<reference evidence="2 3" key="1">
    <citation type="submission" date="2024-03" db="EMBL/GenBank/DDBJ databases">
        <title>Adaptation during the transition from Ophiocordyceps entomopathogen to insect associate is accompanied by gene loss and intensified selection.</title>
        <authorList>
            <person name="Ward C.M."/>
            <person name="Onetto C.A."/>
            <person name="Borneman A.R."/>
        </authorList>
    </citation>
    <scope>NUCLEOTIDE SEQUENCE [LARGE SCALE GENOMIC DNA]</scope>
    <source>
        <strain evidence="2">AWRI1</strain>
        <tissue evidence="2">Single Adult Female</tissue>
    </source>
</reference>
<feature type="compositionally biased region" description="Low complexity" evidence="1">
    <location>
        <begin position="26"/>
        <end position="44"/>
    </location>
</feature>
<evidence type="ECO:0000256" key="1">
    <source>
        <dbReference type="SAM" id="MobiDB-lite"/>
    </source>
</evidence>